<evidence type="ECO:0000256" key="1">
    <source>
        <dbReference type="SAM" id="MobiDB-lite"/>
    </source>
</evidence>
<dbReference type="AlphaFoldDB" id="A0A4Z2EC10"/>
<dbReference type="Proteomes" id="UP000314294">
    <property type="component" value="Unassembled WGS sequence"/>
</dbReference>
<protein>
    <submittedName>
        <fullName evidence="2">Uncharacterized protein</fullName>
    </submittedName>
</protein>
<evidence type="ECO:0000313" key="2">
    <source>
        <dbReference type="EMBL" id="TNN26349.1"/>
    </source>
</evidence>
<reference evidence="2 3" key="1">
    <citation type="submission" date="2019-03" db="EMBL/GenBank/DDBJ databases">
        <title>First draft genome of Liparis tanakae, snailfish: a comprehensive survey of snailfish specific genes.</title>
        <authorList>
            <person name="Kim W."/>
            <person name="Song I."/>
            <person name="Jeong J.-H."/>
            <person name="Kim D."/>
            <person name="Kim S."/>
            <person name="Ryu S."/>
            <person name="Song J.Y."/>
            <person name="Lee S.K."/>
        </authorList>
    </citation>
    <scope>NUCLEOTIDE SEQUENCE [LARGE SCALE GENOMIC DNA]</scope>
    <source>
        <tissue evidence="2">Muscle</tissue>
    </source>
</reference>
<sequence length="86" mass="9108">MRSVLRWNSQALDPGPAAGPPLVKVQGPAAGPPLVKVQVLDSFRTGSRTSSSQSPGTGLLQDRQQDLPLVKVQVLDSFRTGSRTSL</sequence>
<evidence type="ECO:0000313" key="3">
    <source>
        <dbReference type="Proteomes" id="UP000314294"/>
    </source>
</evidence>
<feature type="region of interest" description="Disordered" evidence="1">
    <location>
        <begin position="1"/>
        <end position="29"/>
    </location>
</feature>
<feature type="compositionally biased region" description="Polar residues" evidence="1">
    <location>
        <begin position="1"/>
        <end position="11"/>
    </location>
</feature>
<feature type="compositionally biased region" description="Polar residues" evidence="1">
    <location>
        <begin position="44"/>
        <end position="56"/>
    </location>
</feature>
<accession>A0A4Z2EC10</accession>
<dbReference type="EMBL" id="SRLO01010427">
    <property type="protein sequence ID" value="TNN26349.1"/>
    <property type="molecule type" value="Genomic_DNA"/>
</dbReference>
<organism evidence="2 3">
    <name type="scientific">Liparis tanakae</name>
    <name type="common">Tanaka's snailfish</name>
    <dbReference type="NCBI Taxonomy" id="230148"/>
    <lineage>
        <taxon>Eukaryota</taxon>
        <taxon>Metazoa</taxon>
        <taxon>Chordata</taxon>
        <taxon>Craniata</taxon>
        <taxon>Vertebrata</taxon>
        <taxon>Euteleostomi</taxon>
        <taxon>Actinopterygii</taxon>
        <taxon>Neopterygii</taxon>
        <taxon>Teleostei</taxon>
        <taxon>Neoteleostei</taxon>
        <taxon>Acanthomorphata</taxon>
        <taxon>Eupercaria</taxon>
        <taxon>Perciformes</taxon>
        <taxon>Cottioidei</taxon>
        <taxon>Cottales</taxon>
        <taxon>Liparidae</taxon>
        <taxon>Liparis</taxon>
    </lineage>
</organism>
<comment type="caution">
    <text evidence="2">The sequence shown here is derived from an EMBL/GenBank/DDBJ whole genome shotgun (WGS) entry which is preliminary data.</text>
</comment>
<feature type="region of interest" description="Disordered" evidence="1">
    <location>
        <begin position="43"/>
        <end position="65"/>
    </location>
</feature>
<keyword evidence="3" id="KW-1185">Reference proteome</keyword>
<gene>
    <name evidence="2" type="ORF">EYF80_063517</name>
</gene>
<name>A0A4Z2EC10_9TELE</name>
<proteinExistence type="predicted"/>